<organism evidence="1 2">
    <name type="scientific">Protopolystoma xenopodis</name>
    <dbReference type="NCBI Taxonomy" id="117903"/>
    <lineage>
        <taxon>Eukaryota</taxon>
        <taxon>Metazoa</taxon>
        <taxon>Spiralia</taxon>
        <taxon>Lophotrochozoa</taxon>
        <taxon>Platyhelminthes</taxon>
        <taxon>Monogenea</taxon>
        <taxon>Polyopisthocotylea</taxon>
        <taxon>Polystomatidea</taxon>
        <taxon>Polystomatidae</taxon>
        <taxon>Protopolystoma</taxon>
    </lineage>
</organism>
<proteinExistence type="predicted"/>
<sequence length="168" mass="19155">MAPEDTPLTEYLKQLYAEAEKAILEFETTETDSFESPLPTSLHPTRARQGPSWWLLNNTEQLVAMPLLPETKALVSWLRSHRPKTIISFPGHHLRGLSFTSDPLETAYGRLLSWRTNTWLQNLAYLIVPELLLFSSLCSPPLWQLDNSFPFMDDAKVNSKGLNQSKTL</sequence>
<accession>A0A448WJM6</accession>
<keyword evidence="2" id="KW-1185">Reference proteome</keyword>
<evidence type="ECO:0000313" key="1">
    <source>
        <dbReference type="EMBL" id="VEL13391.1"/>
    </source>
</evidence>
<protein>
    <submittedName>
        <fullName evidence="1">Uncharacterized protein</fullName>
    </submittedName>
</protein>
<name>A0A448WJM6_9PLAT</name>
<comment type="caution">
    <text evidence="1">The sequence shown here is derived from an EMBL/GenBank/DDBJ whole genome shotgun (WGS) entry which is preliminary data.</text>
</comment>
<evidence type="ECO:0000313" key="2">
    <source>
        <dbReference type="Proteomes" id="UP000784294"/>
    </source>
</evidence>
<reference evidence="1" key="1">
    <citation type="submission" date="2018-11" db="EMBL/GenBank/DDBJ databases">
        <authorList>
            <consortium name="Pathogen Informatics"/>
        </authorList>
    </citation>
    <scope>NUCLEOTIDE SEQUENCE</scope>
</reference>
<dbReference type="AlphaFoldDB" id="A0A448WJM6"/>
<dbReference type="Proteomes" id="UP000784294">
    <property type="component" value="Unassembled WGS sequence"/>
</dbReference>
<dbReference type="EMBL" id="CAAALY010017637">
    <property type="protein sequence ID" value="VEL13391.1"/>
    <property type="molecule type" value="Genomic_DNA"/>
</dbReference>
<gene>
    <name evidence="1" type="ORF">PXEA_LOCUS6831</name>
</gene>